<evidence type="ECO:0000259" key="8">
    <source>
        <dbReference type="PROSITE" id="PS51987"/>
    </source>
</evidence>
<feature type="domain" description="GS beta-grasp" evidence="7">
    <location>
        <begin position="33"/>
        <end position="134"/>
    </location>
</feature>
<evidence type="ECO:0000256" key="4">
    <source>
        <dbReference type="ARBA" id="ARBA00023231"/>
    </source>
</evidence>
<dbReference type="PROSITE" id="PS51986">
    <property type="entry name" value="GS_BETA_GRASP"/>
    <property type="match status" value="1"/>
</dbReference>
<gene>
    <name evidence="9" type="ORF">ICN82_12955</name>
</gene>
<reference evidence="9" key="1">
    <citation type="submission" date="2020-09" db="EMBL/GenBank/DDBJ databases">
        <title>A novel bacterium of genus Mangrovicoccus, isolated from South China Sea.</title>
        <authorList>
            <person name="Huang H."/>
            <person name="Mo K."/>
            <person name="Hu Y."/>
        </authorList>
    </citation>
    <scope>NUCLEOTIDE SEQUENCE</scope>
    <source>
        <strain evidence="9">HB182678</strain>
    </source>
</reference>
<comment type="similarity">
    <text evidence="3 5 6">Belongs to the glutamine synthetase family.</text>
</comment>
<evidence type="ECO:0000256" key="2">
    <source>
        <dbReference type="ARBA" id="ARBA00003117"/>
    </source>
</evidence>
<dbReference type="InterPro" id="IPR008146">
    <property type="entry name" value="Gln_synth_cat_dom"/>
</dbReference>
<dbReference type="Gene3D" id="3.30.590.10">
    <property type="entry name" value="Glutamine synthetase/guanido kinase, catalytic domain"/>
    <property type="match status" value="1"/>
</dbReference>
<dbReference type="GO" id="GO:0016020">
    <property type="term" value="C:membrane"/>
    <property type="evidence" value="ECO:0007669"/>
    <property type="project" value="TreeGrafter"/>
</dbReference>
<dbReference type="EMBL" id="JACVXA010000039">
    <property type="protein sequence ID" value="MBE3639110.1"/>
    <property type="molecule type" value="Genomic_DNA"/>
</dbReference>
<dbReference type="Proteomes" id="UP000609121">
    <property type="component" value="Unassembled WGS sequence"/>
</dbReference>
<dbReference type="GO" id="GO:0004356">
    <property type="term" value="F:glutamine synthetase activity"/>
    <property type="evidence" value="ECO:0007669"/>
    <property type="project" value="InterPro"/>
</dbReference>
<evidence type="ECO:0000256" key="1">
    <source>
        <dbReference type="ARBA" id="ARBA00001946"/>
    </source>
</evidence>
<accession>A0A8J6ZA05</accession>
<dbReference type="PANTHER" id="PTHR43407:SF1">
    <property type="entry name" value="LENGSIN"/>
    <property type="match status" value="1"/>
</dbReference>
<dbReference type="RefSeq" id="WP_193183441.1">
    <property type="nucleotide sequence ID" value="NZ_JACVXA010000039.1"/>
</dbReference>
<name>A0A8J6ZA05_9RHOB</name>
<dbReference type="SUPFAM" id="SSF54368">
    <property type="entry name" value="Glutamine synthetase, N-terminal domain"/>
    <property type="match status" value="1"/>
</dbReference>
<evidence type="ECO:0000256" key="5">
    <source>
        <dbReference type="PROSITE-ProRule" id="PRU01330"/>
    </source>
</evidence>
<dbReference type="SMART" id="SM01230">
    <property type="entry name" value="Gln-synt_C"/>
    <property type="match status" value="1"/>
</dbReference>
<dbReference type="Pfam" id="PF00120">
    <property type="entry name" value="Gln-synt_C"/>
    <property type="match status" value="1"/>
</dbReference>
<evidence type="ECO:0000313" key="10">
    <source>
        <dbReference type="Proteomes" id="UP000609121"/>
    </source>
</evidence>
<dbReference type="GO" id="GO:0006542">
    <property type="term" value="P:glutamine biosynthetic process"/>
    <property type="evidence" value="ECO:0007669"/>
    <property type="project" value="InterPro"/>
</dbReference>
<keyword evidence="10" id="KW-1185">Reference proteome</keyword>
<evidence type="ECO:0000256" key="3">
    <source>
        <dbReference type="ARBA" id="ARBA00009897"/>
    </source>
</evidence>
<keyword evidence="4" id="KW-0535">Nitrogen fixation</keyword>
<sequence>MVNQKQGFIERHGLWSDAQKAAAEALVAQIKQSGIRNVRVGWGDQHGIVRGKTVSAEHFIKCLKDGKDFQLVTAIFDTTNHPIVPPFGAENHLGIPEMIGLPDGVLVPDPTTFRVLPWVEDTGWCLSDAYFGNGAPCPLSTRQILREQVAKLESDGMGMLVGLEFEFYVFRMLDPKLSPADSGYPPAAPEVEMISHGYQYLTETRGDEIEDLLSYLQKNIDALGLPVETIEDEWGPGQIEVTFDPLPPLEAADAALLFRTAIKQLCRRKGYHASFMAKPKIANTFPSGWHMHQSLVDAETGANLFAADGEDTPLSKLGMAYLGGLLAHASGSALMSTPTINGYKRRAPNSFAPLKAAWAKENRGAMLRVIGQGGDPASRIENRVGEPTANPYLYIASQILSGRDGIARDIAPGDPVTAAYDEDRPDLPESLMAAIDGFAADDVIRTELGEKAHHYLVSLKKFEVARFLSEVTDWEHREYFEMY</sequence>
<evidence type="ECO:0000313" key="9">
    <source>
        <dbReference type="EMBL" id="MBE3639110.1"/>
    </source>
</evidence>
<comment type="cofactor">
    <cofactor evidence="1">
        <name>Mg(2+)</name>
        <dbReference type="ChEBI" id="CHEBI:18420"/>
    </cofactor>
</comment>
<dbReference type="InterPro" id="IPR008147">
    <property type="entry name" value="Gln_synt_N"/>
</dbReference>
<dbReference type="Gene3D" id="3.10.20.70">
    <property type="entry name" value="Glutamine synthetase, N-terminal domain"/>
    <property type="match status" value="1"/>
</dbReference>
<dbReference type="InterPro" id="IPR014746">
    <property type="entry name" value="Gln_synth/guanido_kin_cat_dom"/>
</dbReference>
<feature type="domain" description="GS catalytic" evidence="8">
    <location>
        <begin position="141"/>
        <end position="483"/>
    </location>
</feature>
<protein>
    <submittedName>
        <fullName evidence="9">Glutamine synthetase</fullName>
    </submittedName>
</protein>
<dbReference type="PROSITE" id="PS51987">
    <property type="entry name" value="GS_CATALYTIC"/>
    <property type="match status" value="1"/>
</dbReference>
<proteinExistence type="inferred from homology"/>
<evidence type="ECO:0000259" key="7">
    <source>
        <dbReference type="PROSITE" id="PS51986"/>
    </source>
</evidence>
<comment type="caution">
    <text evidence="9">The sequence shown here is derived from an EMBL/GenBank/DDBJ whole genome shotgun (WGS) entry which is preliminary data.</text>
</comment>
<dbReference type="SUPFAM" id="SSF55931">
    <property type="entry name" value="Glutamine synthetase/guanido kinase"/>
    <property type="match status" value="1"/>
</dbReference>
<dbReference type="InterPro" id="IPR036651">
    <property type="entry name" value="Gln_synt_N_sf"/>
</dbReference>
<dbReference type="PANTHER" id="PTHR43407">
    <property type="entry name" value="GLUTAMINE SYNTHETASE"/>
    <property type="match status" value="1"/>
</dbReference>
<dbReference type="GO" id="GO:0005737">
    <property type="term" value="C:cytoplasm"/>
    <property type="evidence" value="ECO:0007669"/>
    <property type="project" value="TreeGrafter"/>
</dbReference>
<dbReference type="AlphaFoldDB" id="A0A8J6ZA05"/>
<comment type="function">
    <text evidence="2">Catalyzes the ATP-dependent biosynthesis of glutamine from glutamate and ammonia.</text>
</comment>
<organism evidence="9 10">
    <name type="scientific">Mangrovicoccus algicola</name>
    <dbReference type="NCBI Taxonomy" id="2771008"/>
    <lineage>
        <taxon>Bacteria</taxon>
        <taxon>Pseudomonadati</taxon>
        <taxon>Pseudomonadota</taxon>
        <taxon>Alphaproteobacteria</taxon>
        <taxon>Rhodobacterales</taxon>
        <taxon>Paracoccaceae</taxon>
        <taxon>Mangrovicoccus</taxon>
    </lineage>
</organism>
<evidence type="ECO:0000256" key="6">
    <source>
        <dbReference type="RuleBase" id="RU000384"/>
    </source>
</evidence>